<dbReference type="InterPro" id="IPR050177">
    <property type="entry name" value="Lipid_A_modif_metabolic_enz"/>
</dbReference>
<dbReference type="InterPro" id="IPR036291">
    <property type="entry name" value="NAD(P)-bd_dom_sf"/>
</dbReference>
<dbReference type="Proteomes" id="UP000196710">
    <property type="component" value="Chromosome"/>
</dbReference>
<evidence type="ECO:0000313" key="4">
    <source>
        <dbReference type="Proteomes" id="UP000196710"/>
    </source>
</evidence>
<protein>
    <submittedName>
        <fullName evidence="3">NAD-dependent epimerase/dehydratase family protein</fullName>
    </submittedName>
    <submittedName>
        <fullName evidence="2">dTDP-glucose 4,6-dehydratase</fullName>
    </submittedName>
</protein>
<dbReference type="Proteomes" id="UP000596035">
    <property type="component" value="Chromosome"/>
</dbReference>
<dbReference type="EMBL" id="CP021422">
    <property type="protein sequence ID" value="ASB42311.1"/>
    <property type="molecule type" value="Genomic_DNA"/>
</dbReference>
<proteinExistence type="predicted"/>
<feature type="domain" description="NAD-dependent epimerase/dehydratase" evidence="1">
    <location>
        <begin position="3"/>
        <end position="205"/>
    </location>
</feature>
<reference evidence="3 5" key="3">
    <citation type="submission" date="2020-11" db="EMBL/GenBank/DDBJ databases">
        <title>Closed and high quality bacterial genomes of the OMM12 community.</title>
        <authorList>
            <person name="Marbouty M."/>
            <person name="Lamy-Besnier Q."/>
            <person name="Debarbieux L."/>
            <person name="Koszul R."/>
        </authorList>
    </citation>
    <scope>NUCLEOTIDE SEQUENCE [LARGE SCALE GENOMIC DNA]</scope>
    <source>
        <strain evidence="3 5">KB18</strain>
    </source>
</reference>
<evidence type="ECO:0000313" key="3">
    <source>
        <dbReference type="EMBL" id="QQR31591.1"/>
    </source>
</evidence>
<name>A0A1Z2XV76_9FIRM</name>
<gene>
    <name evidence="2" type="ORF">ADH66_17610</name>
    <name evidence="3" type="ORF">I5Q82_08015</name>
</gene>
<evidence type="ECO:0000313" key="2">
    <source>
        <dbReference type="EMBL" id="ASB42311.1"/>
    </source>
</evidence>
<dbReference type="AlphaFoldDB" id="A0A1Z2XV76"/>
<keyword evidence="4" id="KW-1185">Reference proteome</keyword>
<dbReference type="Gene3D" id="3.40.50.720">
    <property type="entry name" value="NAD(P)-binding Rossmann-like Domain"/>
    <property type="match status" value="1"/>
</dbReference>
<dbReference type="InterPro" id="IPR001509">
    <property type="entry name" value="Epimerase_deHydtase"/>
</dbReference>
<sequence>MKILVTGGTVFVSRYMAEYYSGKGHEVYVLNRNTRPQPPNTTLIQADRHDLENILRPYSFDLVIDTAYTARNVNTLLDALGSVSDYILISSSAVYPETAPQPFAEESPTGPNRYWGKYGTDKIEAETALLKRVPGAYVLRPPYLYGPMNNVYREAFVFDCASLGRKFYLPGDGSQRLQFFHIRDLCRFVEVLLLKRPGRHIFNVGNRDAVSVREWAELCYRVLGKEPEFVNVRGDVEQRNYFCFYDYEYMLDVTEQYVLMDSVTDPEEGLREAWEWYRKKGDKVNRKQYFEYIDRNLPEILEDNKCQS</sequence>
<reference evidence="4" key="2">
    <citation type="submission" date="2017-05" db="EMBL/GenBank/DDBJ databases">
        <title>Improved OligoMM genomes.</title>
        <authorList>
            <person name="Garzetti D."/>
        </authorList>
    </citation>
    <scope>NUCLEOTIDE SEQUENCE [LARGE SCALE GENOMIC DNA]</scope>
    <source>
        <strain evidence="4">KB18</strain>
    </source>
</reference>
<reference evidence="2" key="1">
    <citation type="journal article" date="2017" name="Genome Announc.">
        <title>High-Quality Whole-Genome Sequences of the Oligo-Mouse-Microbiota Bacterial Community.</title>
        <authorList>
            <person name="Garzetti D."/>
            <person name="Brugiroux S."/>
            <person name="Bunk B."/>
            <person name="Pukall R."/>
            <person name="McCoy K.D."/>
            <person name="Macpherson A.J."/>
            <person name="Stecher B."/>
        </authorList>
    </citation>
    <scope>NUCLEOTIDE SEQUENCE</scope>
    <source>
        <strain evidence="2">KB18</strain>
    </source>
</reference>
<accession>A0A1Z2XV76</accession>
<dbReference type="KEGG" id="amur:ADH66_17610"/>
<dbReference type="Pfam" id="PF01370">
    <property type="entry name" value="Epimerase"/>
    <property type="match status" value="1"/>
</dbReference>
<dbReference type="PANTHER" id="PTHR43245">
    <property type="entry name" value="BIFUNCTIONAL POLYMYXIN RESISTANCE PROTEIN ARNA"/>
    <property type="match status" value="1"/>
</dbReference>
<organism evidence="3 5">
    <name type="scientific">Acutalibacter muris</name>
    <dbReference type="NCBI Taxonomy" id="1796620"/>
    <lineage>
        <taxon>Bacteria</taxon>
        <taxon>Bacillati</taxon>
        <taxon>Bacillota</taxon>
        <taxon>Clostridia</taxon>
        <taxon>Eubacteriales</taxon>
        <taxon>Acutalibacteraceae</taxon>
        <taxon>Acutalibacter</taxon>
    </lineage>
</organism>
<dbReference type="RefSeq" id="WP_066538120.1">
    <property type="nucleotide sequence ID" value="NZ_CP021422.1"/>
</dbReference>
<evidence type="ECO:0000313" key="5">
    <source>
        <dbReference type="Proteomes" id="UP000596035"/>
    </source>
</evidence>
<dbReference type="EMBL" id="CP065321">
    <property type="protein sequence ID" value="QQR31591.1"/>
    <property type="molecule type" value="Genomic_DNA"/>
</dbReference>
<evidence type="ECO:0000259" key="1">
    <source>
        <dbReference type="Pfam" id="PF01370"/>
    </source>
</evidence>
<dbReference type="SUPFAM" id="SSF51735">
    <property type="entry name" value="NAD(P)-binding Rossmann-fold domains"/>
    <property type="match status" value="1"/>
</dbReference>